<name>A0ACC2YH24_9PEZI</name>
<evidence type="ECO:0000313" key="1">
    <source>
        <dbReference type="EMBL" id="KAJ9634513.1"/>
    </source>
</evidence>
<dbReference type="EMBL" id="JAPDRP010000032">
    <property type="protein sequence ID" value="KAJ9634513.1"/>
    <property type="molecule type" value="Genomic_DNA"/>
</dbReference>
<gene>
    <name evidence="1" type="ORF">H2199_008970</name>
</gene>
<keyword evidence="2" id="KW-1185">Reference proteome</keyword>
<evidence type="ECO:0000313" key="2">
    <source>
        <dbReference type="Proteomes" id="UP001172680"/>
    </source>
</evidence>
<accession>A0ACC2YH24</accession>
<dbReference type="Proteomes" id="UP001172680">
    <property type="component" value="Unassembled WGS sequence"/>
</dbReference>
<proteinExistence type="predicted"/>
<sequence>MNVRLDPVLESPDGELFEPVIVRYREDRRVQPIFKVFPELKEYHTIDLLVFITGEEFHPLAVDRRIASRPSVEKVMMVRTRRPRTALIVRLAKDEKLEDVWKTIEDVNKASPVYARVERELVLNVEALLLKTAKGTMQRKAMGALYMKELDRLFKKIA</sequence>
<reference evidence="1" key="1">
    <citation type="submission" date="2022-10" db="EMBL/GenBank/DDBJ databases">
        <title>Culturing micro-colonial fungi from biological soil crusts in the Mojave desert and describing Neophaeococcomyces mojavensis, and introducing the new genera and species Taxawa tesnikishii.</title>
        <authorList>
            <person name="Kurbessoian T."/>
            <person name="Stajich J.E."/>
        </authorList>
    </citation>
    <scope>NUCLEOTIDE SEQUENCE</scope>
    <source>
        <strain evidence="1">JES_115</strain>
    </source>
</reference>
<protein>
    <submittedName>
        <fullName evidence="1">Uncharacterized protein</fullName>
    </submittedName>
</protein>
<comment type="caution">
    <text evidence="1">The sequence shown here is derived from an EMBL/GenBank/DDBJ whole genome shotgun (WGS) entry which is preliminary data.</text>
</comment>
<organism evidence="1 2">
    <name type="scientific">Coniosporium tulheliwenetii</name>
    <dbReference type="NCBI Taxonomy" id="3383036"/>
    <lineage>
        <taxon>Eukaryota</taxon>
        <taxon>Fungi</taxon>
        <taxon>Dikarya</taxon>
        <taxon>Ascomycota</taxon>
        <taxon>Pezizomycotina</taxon>
        <taxon>Dothideomycetes</taxon>
        <taxon>Dothideomycetes incertae sedis</taxon>
        <taxon>Coniosporium</taxon>
    </lineage>
</organism>